<evidence type="ECO:0000256" key="1">
    <source>
        <dbReference type="SAM" id="MobiDB-lite"/>
    </source>
</evidence>
<protein>
    <submittedName>
        <fullName evidence="2">Uncharacterized protein</fullName>
    </submittedName>
</protein>
<gene>
    <name evidence="2" type="ORF">CLOBOL_05317</name>
</gene>
<reference evidence="2 3" key="1">
    <citation type="submission" date="2007-08" db="EMBL/GenBank/DDBJ databases">
        <authorList>
            <person name="Fulton L."/>
            <person name="Clifton S."/>
            <person name="Fulton B."/>
            <person name="Xu J."/>
            <person name="Minx P."/>
            <person name="Pepin K.H."/>
            <person name="Johnson M."/>
            <person name="Thiruvilangam P."/>
            <person name="Bhonagiri V."/>
            <person name="Nash W.E."/>
            <person name="Mardis E.R."/>
            <person name="Wilson R.K."/>
        </authorList>
    </citation>
    <scope>NUCLEOTIDE SEQUENCE [LARGE SCALE GENOMIC DNA]</scope>
    <source>
        <strain evidence="3">ATCC BAA-613 / DSM 15670 / CCUG 46953 / JCM 12243 / WAL 16351</strain>
    </source>
</reference>
<dbReference type="HOGENOM" id="CLU_2698064_0_0_9"/>
<organism evidence="2 3">
    <name type="scientific">Enterocloster bolteae (strain ATCC BAA-613 / DSM 15670 / CCUG 46953 / JCM 12243 / WAL 16351)</name>
    <name type="common">Clostridium bolteae</name>
    <dbReference type="NCBI Taxonomy" id="411902"/>
    <lineage>
        <taxon>Bacteria</taxon>
        <taxon>Bacillati</taxon>
        <taxon>Bacillota</taxon>
        <taxon>Clostridia</taxon>
        <taxon>Lachnospirales</taxon>
        <taxon>Lachnospiraceae</taxon>
        <taxon>Enterocloster</taxon>
    </lineage>
</organism>
<evidence type="ECO:0000313" key="3">
    <source>
        <dbReference type="Proteomes" id="UP000005396"/>
    </source>
</evidence>
<feature type="region of interest" description="Disordered" evidence="1">
    <location>
        <begin position="29"/>
        <end position="51"/>
    </location>
</feature>
<sequence>MVWNRRKWFRSNGTYSIMDYIQENSRIQQEAVSDNADNRENTKQQKVRRPGEHPVRLTFLSIRLNPYFRPVHF</sequence>
<name>A8RZ41_ENTBW</name>
<feature type="compositionally biased region" description="Basic and acidic residues" evidence="1">
    <location>
        <begin position="36"/>
        <end position="51"/>
    </location>
</feature>
<evidence type="ECO:0000313" key="2">
    <source>
        <dbReference type="EMBL" id="EDP14774.1"/>
    </source>
</evidence>
<dbReference type="PaxDb" id="411902-CLOBOL_05317"/>
<reference evidence="2 3" key="2">
    <citation type="submission" date="2007-09" db="EMBL/GenBank/DDBJ databases">
        <title>Draft genome sequence of Clostridium bolteae (ATCC BAA-613).</title>
        <authorList>
            <person name="Sudarsanam P."/>
            <person name="Ley R."/>
            <person name="Guruge J."/>
            <person name="Turnbaugh P.J."/>
            <person name="Mahowald M."/>
            <person name="Liep D."/>
            <person name="Gordon J."/>
        </authorList>
    </citation>
    <scope>NUCLEOTIDE SEQUENCE [LARGE SCALE GENOMIC DNA]</scope>
    <source>
        <strain evidence="3">ATCC BAA-613 / DSM 15670 / CCUG 46953 / JCM 12243 / WAL 16351</strain>
    </source>
</reference>
<dbReference type="AlphaFoldDB" id="A8RZ41"/>
<dbReference type="Proteomes" id="UP000005396">
    <property type="component" value="Unassembled WGS sequence"/>
</dbReference>
<proteinExistence type="predicted"/>
<comment type="caution">
    <text evidence="2">The sequence shown here is derived from an EMBL/GenBank/DDBJ whole genome shotgun (WGS) entry which is preliminary data.</text>
</comment>
<dbReference type="EMBL" id="ABCC02000039">
    <property type="protein sequence ID" value="EDP14774.1"/>
    <property type="molecule type" value="Genomic_DNA"/>
</dbReference>
<accession>A8RZ41</accession>